<dbReference type="Proteomes" id="UP000294562">
    <property type="component" value="Unassembled WGS sequence"/>
</dbReference>
<organism evidence="5 6">
    <name type="scientific">Meridianimarinicoccus aquatilis</name>
    <dbReference type="NCBI Taxonomy" id="2552766"/>
    <lineage>
        <taxon>Bacteria</taxon>
        <taxon>Pseudomonadati</taxon>
        <taxon>Pseudomonadota</taxon>
        <taxon>Alphaproteobacteria</taxon>
        <taxon>Rhodobacterales</taxon>
        <taxon>Paracoccaceae</taxon>
        <taxon>Meridianimarinicoccus</taxon>
    </lineage>
</organism>
<evidence type="ECO:0000259" key="4">
    <source>
        <dbReference type="PROSITE" id="PS01124"/>
    </source>
</evidence>
<dbReference type="PROSITE" id="PS01124">
    <property type="entry name" value="HTH_ARAC_FAMILY_2"/>
    <property type="match status" value="1"/>
</dbReference>
<dbReference type="PANTHER" id="PTHR47894:SF1">
    <property type="entry name" value="HTH-TYPE TRANSCRIPTIONAL REGULATOR VQSM"/>
    <property type="match status" value="1"/>
</dbReference>
<dbReference type="Pfam" id="PF12625">
    <property type="entry name" value="Arabinose_bd"/>
    <property type="match status" value="1"/>
</dbReference>
<name>A0A4R6B2M7_9RHOB</name>
<dbReference type="InterPro" id="IPR032687">
    <property type="entry name" value="AraC-type_N"/>
</dbReference>
<dbReference type="AlphaFoldDB" id="A0A4R6B2M7"/>
<dbReference type="Gene3D" id="1.10.10.60">
    <property type="entry name" value="Homeodomain-like"/>
    <property type="match status" value="1"/>
</dbReference>
<evidence type="ECO:0000313" key="5">
    <source>
        <dbReference type="EMBL" id="TDL89136.1"/>
    </source>
</evidence>
<dbReference type="SMART" id="SM00342">
    <property type="entry name" value="HTH_ARAC"/>
    <property type="match status" value="1"/>
</dbReference>
<evidence type="ECO:0000256" key="2">
    <source>
        <dbReference type="ARBA" id="ARBA00023125"/>
    </source>
</evidence>
<keyword evidence="1" id="KW-0805">Transcription regulation</keyword>
<evidence type="ECO:0000256" key="3">
    <source>
        <dbReference type="ARBA" id="ARBA00023163"/>
    </source>
</evidence>
<proteinExistence type="predicted"/>
<dbReference type="PANTHER" id="PTHR47894">
    <property type="entry name" value="HTH-TYPE TRANSCRIPTIONAL REGULATOR GADX"/>
    <property type="match status" value="1"/>
</dbReference>
<keyword evidence="2" id="KW-0238">DNA-binding</keyword>
<dbReference type="InterPro" id="IPR009057">
    <property type="entry name" value="Homeodomain-like_sf"/>
</dbReference>
<dbReference type="Pfam" id="PF12833">
    <property type="entry name" value="HTH_18"/>
    <property type="match status" value="1"/>
</dbReference>
<protein>
    <submittedName>
        <fullName evidence="5">AraC family transcriptional regulator</fullName>
    </submittedName>
</protein>
<sequence length="400" mass="43899">MQSELPIGVFLCIDLFPPDSGSPERFTTENVVVAKPFALPVPGYPFEQFNIAAWVILRQCGAMQRKMVNLVEMAQVIELIGKYAPRSVIDKALRSAGLDRAMLSGTTGFISYASEAVLVETVARTIGDRHLGARIGRDFDYSAYGAFSHFVLGAPDLASAFDRGRRAFLFTHPGSEIILRKTETHIVVGRNSKGFSVVGHQHIDEGALFVIGHVVRHFLGPDWRPDWVEIPNANANETAELASLIDAPVRIGSQMPAIAIRRADFLALNPGPPEQQRTMSLKELGDLMGIEPAQTMEETVVQLLHVTLAKGPLSEEAAAKLLAVGTRTLQRALKAEGTSFRKLRLRFIEQHARSLLSGTDMPIEDISKVLGYSEPRSFRRVFNGWTGLSPSAFRAANAQK</sequence>
<dbReference type="GO" id="GO:0003700">
    <property type="term" value="F:DNA-binding transcription factor activity"/>
    <property type="evidence" value="ECO:0007669"/>
    <property type="project" value="InterPro"/>
</dbReference>
<dbReference type="SUPFAM" id="SSF46689">
    <property type="entry name" value="Homeodomain-like"/>
    <property type="match status" value="1"/>
</dbReference>
<accession>A0A4R6B2M7</accession>
<gene>
    <name evidence="5" type="ORF">E2L05_07650</name>
</gene>
<dbReference type="EMBL" id="SMZO01000013">
    <property type="protein sequence ID" value="TDL89136.1"/>
    <property type="molecule type" value="Genomic_DNA"/>
</dbReference>
<keyword evidence="6" id="KW-1185">Reference proteome</keyword>
<evidence type="ECO:0000313" key="6">
    <source>
        <dbReference type="Proteomes" id="UP000294562"/>
    </source>
</evidence>
<dbReference type="GO" id="GO:0000976">
    <property type="term" value="F:transcription cis-regulatory region binding"/>
    <property type="evidence" value="ECO:0007669"/>
    <property type="project" value="TreeGrafter"/>
</dbReference>
<reference evidence="5 6" key="1">
    <citation type="submission" date="2019-03" db="EMBL/GenBank/DDBJ databases">
        <title>Rhodobacteraceae bacterium SM1902, a new member of the family Rhodobacteraceae isolated from Yantai.</title>
        <authorList>
            <person name="Sun Y."/>
        </authorList>
    </citation>
    <scope>NUCLEOTIDE SEQUENCE [LARGE SCALE GENOMIC DNA]</scope>
    <source>
        <strain evidence="5 6">SM1902</strain>
    </source>
</reference>
<dbReference type="OrthoDB" id="9805730at2"/>
<comment type="caution">
    <text evidence="5">The sequence shown here is derived from an EMBL/GenBank/DDBJ whole genome shotgun (WGS) entry which is preliminary data.</text>
</comment>
<dbReference type="GO" id="GO:0005829">
    <property type="term" value="C:cytosol"/>
    <property type="evidence" value="ECO:0007669"/>
    <property type="project" value="TreeGrafter"/>
</dbReference>
<keyword evidence="3" id="KW-0804">Transcription</keyword>
<dbReference type="InterPro" id="IPR018060">
    <property type="entry name" value="HTH_AraC"/>
</dbReference>
<evidence type="ECO:0000256" key="1">
    <source>
        <dbReference type="ARBA" id="ARBA00023015"/>
    </source>
</evidence>
<feature type="domain" description="HTH araC/xylS-type" evidence="4">
    <location>
        <begin position="298"/>
        <end position="396"/>
    </location>
</feature>